<name>A0A7S2KCW7_9STRA</name>
<organism evidence="2">
    <name type="scientific">Skeletonema marinoi</name>
    <dbReference type="NCBI Taxonomy" id="267567"/>
    <lineage>
        <taxon>Eukaryota</taxon>
        <taxon>Sar</taxon>
        <taxon>Stramenopiles</taxon>
        <taxon>Ochrophyta</taxon>
        <taxon>Bacillariophyta</taxon>
        <taxon>Coscinodiscophyceae</taxon>
        <taxon>Thalassiosirophycidae</taxon>
        <taxon>Thalassiosirales</taxon>
        <taxon>Skeletonemataceae</taxon>
        <taxon>Skeletonema</taxon>
        <taxon>Skeletonema marinoi-dohrnii complex</taxon>
    </lineage>
</organism>
<dbReference type="Pfam" id="PF03407">
    <property type="entry name" value="Nucleotid_trans"/>
    <property type="match status" value="1"/>
</dbReference>
<dbReference type="InterPro" id="IPR005069">
    <property type="entry name" value="Nucl-diP-sugar_transferase"/>
</dbReference>
<proteinExistence type="predicted"/>
<reference evidence="2" key="1">
    <citation type="submission" date="2021-01" db="EMBL/GenBank/DDBJ databases">
        <authorList>
            <person name="Corre E."/>
            <person name="Pelletier E."/>
            <person name="Niang G."/>
            <person name="Scheremetjew M."/>
            <person name="Finn R."/>
            <person name="Kale V."/>
            <person name="Holt S."/>
            <person name="Cochrane G."/>
            <person name="Meng A."/>
            <person name="Brown T."/>
            <person name="Cohen L."/>
        </authorList>
    </citation>
    <scope>NUCLEOTIDE SEQUENCE</scope>
    <source>
        <strain evidence="2">SM1012Den-03</strain>
    </source>
</reference>
<accession>A0A7S2KCW7</accession>
<gene>
    <name evidence="2" type="ORF">SMAR0320_LOCUS1150</name>
</gene>
<protein>
    <recommendedName>
        <fullName evidence="1">Nucleotide-diphospho-sugar transferase domain-containing protein</fullName>
    </recommendedName>
</protein>
<evidence type="ECO:0000313" key="2">
    <source>
        <dbReference type="EMBL" id="CAD9572835.1"/>
    </source>
</evidence>
<feature type="domain" description="Nucleotide-diphospho-sugar transferase" evidence="1">
    <location>
        <begin position="20"/>
        <end position="195"/>
    </location>
</feature>
<dbReference type="EMBL" id="HBGZ01001606">
    <property type="protein sequence ID" value="CAD9572835.1"/>
    <property type="molecule type" value="Transcribed_RNA"/>
</dbReference>
<dbReference type="AlphaFoldDB" id="A0A7S2KCW7"/>
<sequence>MLHEVYEMNNDIVGFEGAFFFVAMDSYTANMACEFGYPVVAMPENDDLKKQVQSTKVFMSKLLVERGQSFLFYEMDVWFVRSPLRMLQQHMHEYDFLCSTHQWNPGELNIGFYAALANKGTINYFEDSLIIIEENPLAHDQKIMHVVADDNTATLENRTLQDHNNCGWCGHENVSFPAIKATNPIRVGLLDPHVVVSSLYPVPTEGTVALHTLADIPLKGPFGKEMVAKELGVWYGWGKATSKAGYYHREGSYRRYLFLENAGTRGGQSFVQSKGYHDERAFRRQIAVLATLAKVTNRILVLPQVLSDYHAQPLWIYLDLESLEKLGIVYRETNFASNKKSWYSHTTPFASVTQMAIVESSNEVQLLTGNQPTASSDRIPVSSFTTDDPLSAFFAVAISHPQVKDSEALFVNLDHFQGGHIGSVGVQKLHDKLAWCAWGIGHGKKYNDKSATHLGSTNHCYGSGNAV</sequence>
<evidence type="ECO:0000259" key="1">
    <source>
        <dbReference type="Pfam" id="PF03407"/>
    </source>
</evidence>